<dbReference type="Gene3D" id="1.20.1500.10">
    <property type="entry name" value="YheA/YmcA-like"/>
    <property type="match status" value="1"/>
</dbReference>
<evidence type="ECO:0000313" key="1">
    <source>
        <dbReference type="EMBL" id="KUP07316.1"/>
    </source>
</evidence>
<organism evidence="1 2">
    <name type="scientific">Bacillus coahuilensis p1.1.43</name>
    <dbReference type="NCBI Taxonomy" id="1150625"/>
    <lineage>
        <taxon>Bacteria</taxon>
        <taxon>Bacillati</taxon>
        <taxon>Bacillota</taxon>
        <taxon>Bacilli</taxon>
        <taxon>Bacillales</taxon>
        <taxon>Bacillaceae</taxon>
        <taxon>Bacillus</taxon>
    </lineage>
</organism>
<dbReference type="OrthoDB" id="2157513at2"/>
<dbReference type="Proteomes" id="UP000074108">
    <property type="component" value="Unassembled WGS sequence"/>
</dbReference>
<reference evidence="1 2" key="1">
    <citation type="journal article" date="2016" name="Front. Microbiol.">
        <title>Microevolution Analysis of Bacillus coahuilensis Unveils Differences in Phosphorus Acquisition Strategies and Their Regulation.</title>
        <authorList>
            <person name="Gomez-Lunar Z."/>
            <person name="Hernandez-Gonzalez I."/>
            <person name="Rodriguez-Torres M.D."/>
            <person name="Souza V."/>
            <person name="Olmedo-Alvarez G."/>
        </authorList>
    </citation>
    <scope>NUCLEOTIDE SEQUENCE [LARGE SCALE GENOMIC DNA]</scope>
    <source>
        <strain evidence="2">p1.1.43</strain>
    </source>
</reference>
<accession>A0A147K9Y8</accession>
<dbReference type="RefSeq" id="WP_059350690.1">
    <property type="nucleotide sequence ID" value="NZ_LDYG01000023.1"/>
</dbReference>
<dbReference type="InterPro" id="IPR023378">
    <property type="entry name" value="YheA/YmcA-like_dom_sf"/>
</dbReference>
<name>A0A147K9Y8_9BACI</name>
<evidence type="ECO:0000313" key="2">
    <source>
        <dbReference type="Proteomes" id="UP000074108"/>
    </source>
</evidence>
<dbReference type="PANTHER" id="PTHR38448:SF2">
    <property type="entry name" value="REGULATORY PROTEIN YLBF"/>
    <property type="match status" value="1"/>
</dbReference>
<dbReference type="InterPro" id="IPR052767">
    <property type="entry name" value="Bact_com_dev_regulator"/>
</dbReference>
<keyword evidence="2" id="KW-1185">Reference proteome</keyword>
<dbReference type="STRING" id="1150625.Q75_05520"/>
<proteinExistence type="predicted"/>
<dbReference type="PANTHER" id="PTHR38448">
    <property type="entry name" value="REGULATORY PROTEIN YLBF-RELATED"/>
    <property type="match status" value="1"/>
</dbReference>
<dbReference type="PATRIC" id="fig|1150625.3.peg.1157"/>
<dbReference type="AlphaFoldDB" id="A0A147K9Y8"/>
<dbReference type="EMBL" id="LDYG01000023">
    <property type="protein sequence ID" value="KUP07316.1"/>
    <property type="molecule type" value="Genomic_DNA"/>
</dbReference>
<dbReference type="Pfam" id="PF06133">
    <property type="entry name" value="Com_YlbF"/>
    <property type="match status" value="1"/>
</dbReference>
<comment type="caution">
    <text evidence="1">The sequence shown here is derived from an EMBL/GenBank/DDBJ whole genome shotgun (WGS) entry which is preliminary data.</text>
</comment>
<gene>
    <name evidence="1" type="ORF">Q75_05520</name>
</gene>
<protein>
    <submittedName>
        <fullName evidence="1">Regulator</fullName>
    </submittedName>
</protein>
<dbReference type="SUPFAM" id="SSF158622">
    <property type="entry name" value="YheA/YmcA-like"/>
    <property type="match status" value="1"/>
</dbReference>
<dbReference type="InterPro" id="IPR010368">
    <property type="entry name" value="Com_YlbF"/>
</dbReference>
<sequence length="147" mass="16852">MLATLERIEILEFSEQLSQMILESEEAENYRRCYYKLRNSSVSQKKIEEFTELKELYEEVQRFGRYHPDYKRVMTSIREVKRAMDMDDRVAEFRRAENDLQSLLDEVSLIIGRSVSEHIKVPTGNPFFQGSSCSGGCGSGGGCSCSA</sequence>